<accession>A0AA36EK93</accession>
<evidence type="ECO:0000313" key="2">
    <source>
        <dbReference type="Proteomes" id="UP001177003"/>
    </source>
</evidence>
<dbReference type="PANTHER" id="PTHR10492">
    <property type="match status" value="1"/>
</dbReference>
<organism evidence="1 2">
    <name type="scientific">Lactuca saligna</name>
    <name type="common">Willowleaf lettuce</name>
    <dbReference type="NCBI Taxonomy" id="75948"/>
    <lineage>
        <taxon>Eukaryota</taxon>
        <taxon>Viridiplantae</taxon>
        <taxon>Streptophyta</taxon>
        <taxon>Embryophyta</taxon>
        <taxon>Tracheophyta</taxon>
        <taxon>Spermatophyta</taxon>
        <taxon>Magnoliopsida</taxon>
        <taxon>eudicotyledons</taxon>
        <taxon>Gunneridae</taxon>
        <taxon>Pentapetalae</taxon>
        <taxon>asterids</taxon>
        <taxon>campanulids</taxon>
        <taxon>Asterales</taxon>
        <taxon>Asteraceae</taxon>
        <taxon>Cichorioideae</taxon>
        <taxon>Cichorieae</taxon>
        <taxon>Lactucinae</taxon>
        <taxon>Lactuca</taxon>
    </lineage>
</organism>
<dbReference type="EMBL" id="OX465084">
    <property type="protein sequence ID" value="CAI9298842.1"/>
    <property type="molecule type" value="Genomic_DNA"/>
</dbReference>
<proteinExistence type="predicted"/>
<dbReference type="Proteomes" id="UP001177003">
    <property type="component" value="Chromosome 8"/>
</dbReference>
<dbReference type="PANTHER" id="PTHR10492:SF94">
    <property type="entry name" value="ATP-DEPENDENT DNA HELICASE"/>
    <property type="match status" value="1"/>
</dbReference>
<evidence type="ECO:0000313" key="1">
    <source>
        <dbReference type="EMBL" id="CAI9298842.1"/>
    </source>
</evidence>
<sequence length="114" mass="13591">MDSINPGEWEQYYLRLLLLHVTGTTCFEDLYTVNNVKHPTFRKAALERGLKEPDDGLSQCLVETCFFRFPNVVRRLFAMILSFCAPRDVHRLWDDHYNALTEDYRRQYKSVERV</sequence>
<reference evidence="1" key="1">
    <citation type="submission" date="2023-04" db="EMBL/GenBank/DDBJ databases">
        <authorList>
            <person name="Vijverberg K."/>
            <person name="Xiong W."/>
            <person name="Schranz E."/>
        </authorList>
    </citation>
    <scope>NUCLEOTIDE SEQUENCE</scope>
</reference>
<dbReference type="AlphaFoldDB" id="A0AA36EK93"/>
<gene>
    <name evidence="1" type="ORF">LSALG_LOCUS37584</name>
</gene>
<protein>
    <submittedName>
        <fullName evidence="1">Uncharacterized protein</fullName>
    </submittedName>
</protein>
<name>A0AA36EK93_LACSI</name>
<keyword evidence="2" id="KW-1185">Reference proteome</keyword>